<dbReference type="Pfam" id="PF12697">
    <property type="entry name" value="Abhydrolase_6"/>
    <property type="match status" value="1"/>
</dbReference>
<dbReference type="SUPFAM" id="SSF53474">
    <property type="entry name" value="alpha/beta-Hydrolases"/>
    <property type="match status" value="1"/>
</dbReference>
<organism evidence="2 3">
    <name type="scientific">Exophiala aquamarina CBS 119918</name>
    <dbReference type="NCBI Taxonomy" id="1182545"/>
    <lineage>
        <taxon>Eukaryota</taxon>
        <taxon>Fungi</taxon>
        <taxon>Dikarya</taxon>
        <taxon>Ascomycota</taxon>
        <taxon>Pezizomycotina</taxon>
        <taxon>Eurotiomycetes</taxon>
        <taxon>Chaetothyriomycetidae</taxon>
        <taxon>Chaetothyriales</taxon>
        <taxon>Herpotrichiellaceae</taxon>
        <taxon>Exophiala</taxon>
    </lineage>
</organism>
<dbReference type="InterPro" id="IPR029058">
    <property type="entry name" value="AB_hydrolase_fold"/>
</dbReference>
<reference evidence="2 3" key="1">
    <citation type="submission" date="2013-03" db="EMBL/GenBank/DDBJ databases">
        <title>The Genome Sequence of Exophiala aquamarina CBS 119918.</title>
        <authorList>
            <consortium name="The Broad Institute Genomics Platform"/>
            <person name="Cuomo C."/>
            <person name="de Hoog S."/>
            <person name="Gorbushina A."/>
            <person name="Walker B."/>
            <person name="Young S.K."/>
            <person name="Zeng Q."/>
            <person name="Gargeya S."/>
            <person name="Fitzgerald M."/>
            <person name="Haas B."/>
            <person name="Abouelleil A."/>
            <person name="Allen A.W."/>
            <person name="Alvarado L."/>
            <person name="Arachchi H.M."/>
            <person name="Berlin A.M."/>
            <person name="Chapman S.B."/>
            <person name="Gainer-Dewar J."/>
            <person name="Goldberg J."/>
            <person name="Griggs A."/>
            <person name="Gujja S."/>
            <person name="Hansen M."/>
            <person name="Howarth C."/>
            <person name="Imamovic A."/>
            <person name="Ireland A."/>
            <person name="Larimer J."/>
            <person name="McCowan C."/>
            <person name="Murphy C."/>
            <person name="Pearson M."/>
            <person name="Poon T.W."/>
            <person name="Priest M."/>
            <person name="Roberts A."/>
            <person name="Saif S."/>
            <person name="Shea T."/>
            <person name="Sisk P."/>
            <person name="Sykes S."/>
            <person name="Wortman J."/>
            <person name="Nusbaum C."/>
            <person name="Birren B."/>
        </authorList>
    </citation>
    <scope>NUCLEOTIDE SEQUENCE [LARGE SCALE GENOMIC DNA]</scope>
    <source>
        <strain evidence="2 3">CBS 119918</strain>
    </source>
</reference>
<sequence>MHMGRSFGMGAAVACGLNSVPGSCVCPTANSSSLTQAYYPPQAVCTEFYVPVTFEAENVIFNFPKWDDDYALEDFLAVATTRASANLGSIAAGTKKETVTREIAASFCTPKNLNGKEKTVILATHGIGQARSHWNSPYKPAEYNFVQHAIGQGYSVFFYDRLGTGDSEKVSGYENQLGTQVGLLKALTSIVKSGDYTPGVGKPGKLVVMGFSFGSYVTHAAIGSQPDIADAVVLTAIGLNTTGVNANGLVRSFVPRIASQQNPLRFGDLDTGYLTWVDKFSQINTYFKRPFYDEPTTDFAEAQKEAFSIAEFLTILNGNDNKGNLDACGFTGPVLTITGLDDYIVCDGFCPGVYDEPASTFYKNAKPFVPYLHPNASHNFNFHKNATGAYTVITDFLTANLK</sequence>
<comment type="caution">
    <text evidence="2">The sequence shown here is derived from an EMBL/GenBank/DDBJ whole genome shotgun (WGS) entry which is preliminary data.</text>
</comment>
<dbReference type="OrthoDB" id="190201at2759"/>
<dbReference type="GeneID" id="25277033"/>
<dbReference type="VEuPathDB" id="FungiDB:A1O9_02088"/>
<evidence type="ECO:0000313" key="3">
    <source>
        <dbReference type="Proteomes" id="UP000027920"/>
    </source>
</evidence>
<evidence type="ECO:0000313" key="2">
    <source>
        <dbReference type="EMBL" id="KEF60527.1"/>
    </source>
</evidence>
<dbReference type="Gene3D" id="3.40.50.1820">
    <property type="entry name" value="alpha/beta hydrolase"/>
    <property type="match status" value="1"/>
</dbReference>
<dbReference type="RefSeq" id="XP_013263117.1">
    <property type="nucleotide sequence ID" value="XM_013407663.1"/>
</dbReference>
<name>A0A072PL89_9EURO</name>
<proteinExistence type="predicted"/>
<protein>
    <recommendedName>
        <fullName evidence="1">AB hydrolase-1 domain-containing protein</fullName>
    </recommendedName>
</protein>
<dbReference type="EMBL" id="AMGV01000002">
    <property type="protein sequence ID" value="KEF60527.1"/>
    <property type="molecule type" value="Genomic_DNA"/>
</dbReference>
<dbReference type="InterPro" id="IPR000073">
    <property type="entry name" value="AB_hydrolase_1"/>
</dbReference>
<keyword evidence="3" id="KW-1185">Reference proteome</keyword>
<feature type="domain" description="AB hydrolase-1" evidence="1">
    <location>
        <begin position="122"/>
        <end position="379"/>
    </location>
</feature>
<dbReference type="AlphaFoldDB" id="A0A072PL89"/>
<dbReference type="HOGENOM" id="CLU_034763_1_0_1"/>
<gene>
    <name evidence="2" type="ORF">A1O9_02088</name>
</gene>
<accession>A0A072PL89</accession>
<evidence type="ECO:0000259" key="1">
    <source>
        <dbReference type="Pfam" id="PF12697"/>
    </source>
</evidence>
<dbReference type="Proteomes" id="UP000027920">
    <property type="component" value="Unassembled WGS sequence"/>
</dbReference>